<keyword evidence="14" id="KW-1185">Reference proteome</keyword>
<accession>A0A4Y3I0K4</accession>
<dbReference type="FunFam" id="3.90.1170.40:FF:000001">
    <property type="entry name" value="Molybdopterin synthase catalytic subunit MoaE"/>
    <property type="match status" value="1"/>
</dbReference>
<keyword evidence="6" id="KW-0501">Molybdenum cofactor biosynthesis</keyword>
<evidence type="ECO:0000256" key="1">
    <source>
        <dbReference type="ARBA" id="ARBA00005046"/>
    </source>
</evidence>
<evidence type="ECO:0000313" key="13">
    <source>
        <dbReference type="EMBL" id="GEA52956.1"/>
    </source>
</evidence>
<dbReference type="OrthoDB" id="9803224at2"/>
<dbReference type="Gene3D" id="3.90.1170.40">
    <property type="entry name" value="Molybdopterin biosynthesis MoaE subunit"/>
    <property type="match status" value="1"/>
</dbReference>
<evidence type="ECO:0000256" key="11">
    <source>
        <dbReference type="ARBA" id="ARBA00032474"/>
    </source>
</evidence>
<evidence type="ECO:0000256" key="2">
    <source>
        <dbReference type="ARBA" id="ARBA00005426"/>
    </source>
</evidence>
<keyword evidence="5" id="KW-0808">Transferase</keyword>
<evidence type="ECO:0000256" key="3">
    <source>
        <dbReference type="ARBA" id="ARBA00011950"/>
    </source>
</evidence>
<dbReference type="EMBL" id="BJLF01000032">
    <property type="protein sequence ID" value="GEA52956.1"/>
    <property type="molecule type" value="Genomic_DNA"/>
</dbReference>
<proteinExistence type="inferred from homology"/>
<organism evidence="13 14">
    <name type="scientific">Vibrio inusitatus NBRC 102082</name>
    <dbReference type="NCBI Taxonomy" id="1219070"/>
    <lineage>
        <taxon>Bacteria</taxon>
        <taxon>Pseudomonadati</taxon>
        <taxon>Pseudomonadota</taxon>
        <taxon>Gammaproteobacteria</taxon>
        <taxon>Vibrionales</taxon>
        <taxon>Vibrionaceae</taxon>
        <taxon>Vibrio</taxon>
    </lineage>
</organism>
<evidence type="ECO:0000256" key="5">
    <source>
        <dbReference type="ARBA" id="ARBA00022679"/>
    </source>
</evidence>
<dbReference type="PANTHER" id="PTHR23404">
    <property type="entry name" value="MOLYBDOPTERIN SYNTHASE RELATED"/>
    <property type="match status" value="1"/>
</dbReference>
<reference evidence="13 14" key="1">
    <citation type="submission" date="2019-06" db="EMBL/GenBank/DDBJ databases">
        <title>Whole genome shotgun sequence of Vibrio inusitatus NBRC 102082.</title>
        <authorList>
            <person name="Hosoyama A."/>
            <person name="Uohara A."/>
            <person name="Ohji S."/>
            <person name="Ichikawa N."/>
        </authorList>
    </citation>
    <scope>NUCLEOTIDE SEQUENCE [LARGE SCALE GENOMIC DNA]</scope>
    <source>
        <strain evidence="13 14">NBRC 102082</strain>
    </source>
</reference>
<evidence type="ECO:0000256" key="4">
    <source>
        <dbReference type="ARBA" id="ARBA00013858"/>
    </source>
</evidence>
<dbReference type="InterPro" id="IPR003448">
    <property type="entry name" value="Mopterin_biosynth_MoaE"/>
</dbReference>
<dbReference type="GO" id="GO:0030366">
    <property type="term" value="F:molybdopterin synthase activity"/>
    <property type="evidence" value="ECO:0007669"/>
    <property type="project" value="UniProtKB-EC"/>
</dbReference>
<evidence type="ECO:0000256" key="7">
    <source>
        <dbReference type="ARBA" id="ARBA00026066"/>
    </source>
</evidence>
<dbReference type="NCBIfam" id="NF007959">
    <property type="entry name" value="PRK10678.1"/>
    <property type="match status" value="1"/>
</dbReference>
<dbReference type="RefSeq" id="WP_141347351.1">
    <property type="nucleotide sequence ID" value="NZ_BJLF01000032.1"/>
</dbReference>
<evidence type="ECO:0000256" key="6">
    <source>
        <dbReference type="ARBA" id="ARBA00023150"/>
    </source>
</evidence>
<evidence type="ECO:0000313" key="14">
    <source>
        <dbReference type="Proteomes" id="UP000318717"/>
    </source>
</evidence>
<evidence type="ECO:0000256" key="9">
    <source>
        <dbReference type="ARBA" id="ARBA00030407"/>
    </source>
</evidence>
<dbReference type="Proteomes" id="UP000318717">
    <property type="component" value="Unassembled WGS sequence"/>
</dbReference>
<evidence type="ECO:0000256" key="8">
    <source>
        <dbReference type="ARBA" id="ARBA00029745"/>
    </source>
</evidence>
<dbReference type="CDD" id="cd00756">
    <property type="entry name" value="MoaE"/>
    <property type="match status" value="1"/>
</dbReference>
<comment type="catalytic activity">
    <reaction evidence="12">
        <text>2 [molybdopterin-synthase sulfur-carrier protein]-C-terminal-Gly-aminoethanethioate + cyclic pyranopterin phosphate + H2O = molybdopterin + 2 [molybdopterin-synthase sulfur-carrier protein]-C-terminal Gly-Gly + 2 H(+)</text>
        <dbReference type="Rhea" id="RHEA:26333"/>
        <dbReference type="Rhea" id="RHEA-COMP:12202"/>
        <dbReference type="Rhea" id="RHEA-COMP:19907"/>
        <dbReference type="ChEBI" id="CHEBI:15377"/>
        <dbReference type="ChEBI" id="CHEBI:15378"/>
        <dbReference type="ChEBI" id="CHEBI:58698"/>
        <dbReference type="ChEBI" id="CHEBI:59648"/>
        <dbReference type="ChEBI" id="CHEBI:90778"/>
        <dbReference type="ChEBI" id="CHEBI:232372"/>
        <dbReference type="EC" id="2.8.1.12"/>
    </reaction>
</comment>
<comment type="similarity">
    <text evidence="2">Belongs to the MoaE family.</text>
</comment>
<dbReference type="Pfam" id="PF02391">
    <property type="entry name" value="MoaE"/>
    <property type="match status" value="1"/>
</dbReference>
<protein>
    <recommendedName>
        <fullName evidence="4">Molybdopterin synthase catalytic subunit</fullName>
        <ecNumber evidence="3">2.8.1.12</ecNumber>
    </recommendedName>
    <alternativeName>
        <fullName evidence="10">MPT synthase subunit 2</fullName>
    </alternativeName>
    <alternativeName>
        <fullName evidence="8">Molybdenum cofactor biosynthesis protein E</fullName>
    </alternativeName>
    <alternativeName>
        <fullName evidence="9">Molybdopterin-converting factor large subunit</fullName>
    </alternativeName>
    <alternativeName>
        <fullName evidence="11">Molybdopterin-converting factor subunit 2</fullName>
    </alternativeName>
</protein>
<dbReference type="EC" id="2.8.1.12" evidence="3"/>
<evidence type="ECO:0000256" key="12">
    <source>
        <dbReference type="ARBA" id="ARBA00049878"/>
    </source>
</evidence>
<evidence type="ECO:0000256" key="10">
    <source>
        <dbReference type="ARBA" id="ARBA00030781"/>
    </source>
</evidence>
<name>A0A4Y3I0K4_9VIBR</name>
<dbReference type="UniPathway" id="UPA00344"/>
<comment type="caution">
    <text evidence="13">The sequence shown here is derived from an EMBL/GenBank/DDBJ whole genome shotgun (WGS) entry which is preliminary data.</text>
</comment>
<dbReference type="GO" id="GO:0006777">
    <property type="term" value="P:Mo-molybdopterin cofactor biosynthetic process"/>
    <property type="evidence" value="ECO:0007669"/>
    <property type="project" value="UniProtKB-KW"/>
</dbReference>
<dbReference type="SUPFAM" id="SSF54690">
    <property type="entry name" value="Molybdopterin synthase subunit MoaE"/>
    <property type="match status" value="1"/>
</dbReference>
<dbReference type="AlphaFoldDB" id="A0A4Y3I0K4"/>
<comment type="pathway">
    <text evidence="1">Cofactor biosynthesis; molybdopterin biosynthesis.</text>
</comment>
<comment type="subunit">
    <text evidence="7">Heterotetramer of 2 MoaD subunits and 2 MoaE subunits. Also stable as homodimer. The enzyme changes between these two forms during catalysis.</text>
</comment>
<sequence>MNKVVVQKQDFDLGDEYVLLSESSSIGAVVTFVGKVRDFNLGDDVIGLNLQHYPVMTEKALHEICGEARNRWPLDKVTIIHRVGDLDIADQIVFVGVSSAHRDAAFAGCEFIMDFLKTKAPFWKKERLNDSSRWLDARESDQASMKRWS</sequence>
<gene>
    <name evidence="13" type="primary">moaE</name>
    <name evidence="13" type="ORF">VIN01S_37600</name>
</gene>
<dbReference type="InterPro" id="IPR036563">
    <property type="entry name" value="MoaE_sf"/>
</dbReference>